<dbReference type="Proteomes" id="UP001066276">
    <property type="component" value="Chromosome 9"/>
</dbReference>
<dbReference type="EMBL" id="JANPWB010000013">
    <property type="protein sequence ID" value="KAJ1106394.1"/>
    <property type="molecule type" value="Genomic_DNA"/>
</dbReference>
<keyword evidence="2" id="KW-1185">Reference proteome</keyword>
<dbReference type="AlphaFoldDB" id="A0AAV7MT95"/>
<reference evidence="1" key="1">
    <citation type="journal article" date="2022" name="bioRxiv">
        <title>Sequencing and chromosome-scale assembly of the giantPleurodeles waltlgenome.</title>
        <authorList>
            <person name="Brown T."/>
            <person name="Elewa A."/>
            <person name="Iarovenko S."/>
            <person name="Subramanian E."/>
            <person name="Araus A.J."/>
            <person name="Petzold A."/>
            <person name="Susuki M."/>
            <person name="Suzuki K.-i.T."/>
            <person name="Hayashi T."/>
            <person name="Toyoda A."/>
            <person name="Oliveira C."/>
            <person name="Osipova E."/>
            <person name="Leigh N.D."/>
            <person name="Simon A."/>
            <person name="Yun M.H."/>
        </authorList>
    </citation>
    <scope>NUCLEOTIDE SEQUENCE</scope>
    <source>
        <strain evidence="1">20211129_DDA</strain>
        <tissue evidence="1">Liver</tissue>
    </source>
</reference>
<evidence type="ECO:0000313" key="2">
    <source>
        <dbReference type="Proteomes" id="UP001066276"/>
    </source>
</evidence>
<proteinExistence type="predicted"/>
<accession>A0AAV7MT95</accession>
<evidence type="ECO:0000313" key="1">
    <source>
        <dbReference type="EMBL" id="KAJ1106394.1"/>
    </source>
</evidence>
<comment type="caution">
    <text evidence="1">The sequence shown here is derived from an EMBL/GenBank/DDBJ whole genome shotgun (WGS) entry which is preliminary data.</text>
</comment>
<gene>
    <name evidence="1" type="ORF">NDU88_003795</name>
</gene>
<protein>
    <submittedName>
        <fullName evidence="1">Uncharacterized protein</fullName>
    </submittedName>
</protein>
<name>A0AAV7MT95_PLEWA</name>
<sequence length="289" mass="32179">MVGRLLCGASSRAGFVSVEPSFMHESSHWQASLDGHPHNVLMVVAQELRGNIFPVVVHCGRGEGSDQFAEVPCRDLASNDLRSPLVRGEGQQSKLLDELLHFLVKPLGFPGVGDGALPLCPSEVPPHWQQEETCNQRADMAFIFCPQGVPHTVAHKGSPQDGGDVWHFFASLVVGLEHHLSIHSIHLGVPDEVEDHSHDGLGLSMLHWPHLSDILERWQGLVPQDQRHPFNYKLAEAPESQFLLHLCHSLFPCLLRRTFFTKPDSKDLQEILLDGEWRWVLGEGLVAKV</sequence>
<organism evidence="1 2">
    <name type="scientific">Pleurodeles waltl</name>
    <name type="common">Iberian ribbed newt</name>
    <dbReference type="NCBI Taxonomy" id="8319"/>
    <lineage>
        <taxon>Eukaryota</taxon>
        <taxon>Metazoa</taxon>
        <taxon>Chordata</taxon>
        <taxon>Craniata</taxon>
        <taxon>Vertebrata</taxon>
        <taxon>Euteleostomi</taxon>
        <taxon>Amphibia</taxon>
        <taxon>Batrachia</taxon>
        <taxon>Caudata</taxon>
        <taxon>Salamandroidea</taxon>
        <taxon>Salamandridae</taxon>
        <taxon>Pleurodelinae</taxon>
        <taxon>Pleurodeles</taxon>
    </lineage>
</organism>